<evidence type="ECO:0000313" key="3">
    <source>
        <dbReference type="Proteomes" id="UP000192907"/>
    </source>
</evidence>
<keyword evidence="3" id="KW-1185">Reference proteome</keyword>
<organism evidence="2 3">
    <name type="scientific">Pseudobacteriovorax antillogorgiicola</name>
    <dbReference type="NCBI Taxonomy" id="1513793"/>
    <lineage>
        <taxon>Bacteria</taxon>
        <taxon>Pseudomonadati</taxon>
        <taxon>Bdellovibrionota</taxon>
        <taxon>Oligoflexia</taxon>
        <taxon>Oligoflexales</taxon>
        <taxon>Pseudobacteriovoracaceae</taxon>
        <taxon>Pseudobacteriovorax</taxon>
    </lineage>
</organism>
<gene>
    <name evidence="2" type="ORF">SAMN06296036_118109</name>
</gene>
<evidence type="ECO:0000313" key="2">
    <source>
        <dbReference type="EMBL" id="SMF57221.1"/>
    </source>
</evidence>
<dbReference type="Pfam" id="PF14064">
    <property type="entry name" value="HmuY"/>
    <property type="match status" value="1"/>
</dbReference>
<feature type="region of interest" description="Disordered" evidence="1">
    <location>
        <begin position="16"/>
        <end position="39"/>
    </location>
</feature>
<dbReference type="AlphaFoldDB" id="A0A1Y6CD53"/>
<dbReference type="RefSeq" id="WP_132322276.1">
    <property type="nucleotide sequence ID" value="NZ_FWZT01000018.1"/>
</dbReference>
<protein>
    <submittedName>
        <fullName evidence="2">HmuY protein</fullName>
    </submittedName>
</protein>
<accession>A0A1Y6CD53</accession>
<dbReference type="EMBL" id="FWZT01000018">
    <property type="protein sequence ID" value="SMF57221.1"/>
    <property type="molecule type" value="Genomic_DNA"/>
</dbReference>
<reference evidence="3" key="1">
    <citation type="submission" date="2017-04" db="EMBL/GenBank/DDBJ databases">
        <authorList>
            <person name="Varghese N."/>
            <person name="Submissions S."/>
        </authorList>
    </citation>
    <scope>NUCLEOTIDE SEQUENCE [LARGE SCALE GENOMIC DNA]</scope>
    <source>
        <strain evidence="3">RKEM611</strain>
    </source>
</reference>
<dbReference type="Proteomes" id="UP000192907">
    <property type="component" value="Unassembled WGS sequence"/>
</dbReference>
<sequence length="532" mass="57763">MFRILFVLALVTSCGRSSDKNSHHMSGEDSIISGDQASDESVPQEAKELGLPVAITQNGAIYEVEVDASSREDAVFLIFKDGSLALGSAESQWAISVKRTQFQTNSGTSGSLGFGTFDTEQSDFSAIENCNPSSMSYDEDLPIPGPPGAGTFSGNPVLNAWYNYDSNTHQVSSKNHIYLIAREGECFKFQINAYNDGVYRFTLEDLSHSMELPGEDEGTIPDDEGPVVIDASSTDSTVYLKFLDGNLLITDAMDNWHLSIKRTLFQTNSGTSGSLDFRAGAAEMPFEAMSECSVTGLIADEMLPVPGPPGSGEFSGNAILNDWYDYDVQTHTVSPKDLAFLLSDSKSCFMFQILSYQDGVYELKTTELPVGNISEPEDLSQHLGIDASSSIEAVFIGFHEGQLTATSSDGQWVLSVKRTMFQSNSGSSGDGSFGVYESALTFEDIITCDFETLSFDEALPVPGPPGSGTFSGNPVLNDWYNYDSVTHQVSSKEAVYVVSDGDMICFKIQVLSYIDGLYQVRSEELSLQEEPI</sequence>
<feature type="compositionally biased region" description="Basic and acidic residues" evidence="1">
    <location>
        <begin position="17"/>
        <end position="27"/>
    </location>
</feature>
<dbReference type="CDD" id="cd12105">
    <property type="entry name" value="HmuY"/>
    <property type="match status" value="1"/>
</dbReference>
<evidence type="ECO:0000256" key="1">
    <source>
        <dbReference type="SAM" id="MobiDB-lite"/>
    </source>
</evidence>
<dbReference type="STRING" id="1513793.SAMN06296036_118109"/>
<dbReference type="InterPro" id="IPR025921">
    <property type="entry name" value="HmuY"/>
</dbReference>
<dbReference type="OrthoDB" id="5510929at2"/>
<name>A0A1Y6CD53_9BACT</name>
<proteinExistence type="predicted"/>